<keyword evidence="1" id="KW-0472">Membrane</keyword>
<reference evidence="2 3" key="1">
    <citation type="submission" date="2020-03" db="EMBL/GenBank/DDBJ databases">
        <title>Weissella sp. nov., isolated from Cybister lewisianus.</title>
        <authorList>
            <person name="Hyun D.-W."/>
            <person name="Bae J.-W."/>
        </authorList>
    </citation>
    <scope>NUCLEOTIDE SEQUENCE [LARGE SCALE GENOMIC DNA]</scope>
    <source>
        <strain evidence="2 3">HDW19</strain>
    </source>
</reference>
<feature type="transmembrane region" description="Helical" evidence="1">
    <location>
        <begin position="12"/>
        <end position="30"/>
    </location>
</feature>
<dbReference type="KEGG" id="wco:G7084_05680"/>
<organism evidence="2 3">
    <name type="scientific">Weissella coleopterorum</name>
    <dbReference type="NCBI Taxonomy" id="2714949"/>
    <lineage>
        <taxon>Bacteria</taxon>
        <taxon>Bacillati</taxon>
        <taxon>Bacillota</taxon>
        <taxon>Bacilli</taxon>
        <taxon>Lactobacillales</taxon>
        <taxon>Lactobacillaceae</taxon>
        <taxon>Weissella</taxon>
    </lineage>
</organism>
<proteinExistence type="predicted"/>
<dbReference type="InterPro" id="IPR020215">
    <property type="entry name" value="EbsA-like"/>
</dbReference>
<keyword evidence="3" id="KW-1185">Reference proteome</keyword>
<evidence type="ECO:0000256" key="1">
    <source>
        <dbReference type="SAM" id="Phobius"/>
    </source>
</evidence>
<keyword evidence="1" id="KW-1133">Transmembrane helix</keyword>
<evidence type="ECO:0000313" key="2">
    <source>
        <dbReference type="EMBL" id="QIL50851.1"/>
    </source>
</evidence>
<protein>
    <submittedName>
        <fullName evidence="2">EbsA family protein</fullName>
    </submittedName>
</protein>
<dbReference type="EMBL" id="CP049888">
    <property type="protein sequence ID" value="QIL50851.1"/>
    <property type="molecule type" value="Genomic_DNA"/>
</dbReference>
<dbReference type="RefSeq" id="WP_166010854.1">
    <property type="nucleotide sequence ID" value="NZ_CP049888.1"/>
</dbReference>
<evidence type="ECO:0000313" key="3">
    <source>
        <dbReference type="Proteomes" id="UP000500741"/>
    </source>
</evidence>
<name>A0A6G8B0I2_9LACO</name>
<dbReference type="Pfam" id="PF17255">
    <property type="entry name" value="EbsA"/>
    <property type="match status" value="1"/>
</dbReference>
<sequence length="123" mass="14218">MQSYYQPGGLAGLVNLAWVLMLGLLALTLQLEFITFNIWTLIATVIFVLAVLFMILRRKVELTNDYIHLKQILSFNRLSIRLDGIKHVQMTKHGMIFDYNDNSYDILLSKKMRNAIEQKTGVK</sequence>
<gene>
    <name evidence="2" type="ORF">G7084_05680</name>
</gene>
<dbReference type="Proteomes" id="UP000500741">
    <property type="component" value="Chromosome"/>
</dbReference>
<feature type="transmembrane region" description="Helical" evidence="1">
    <location>
        <begin position="36"/>
        <end position="56"/>
    </location>
</feature>
<keyword evidence="1" id="KW-0812">Transmembrane</keyword>
<accession>A0A6G8B0I2</accession>
<dbReference type="AlphaFoldDB" id="A0A6G8B0I2"/>